<dbReference type="RefSeq" id="WP_123847817.1">
    <property type="nucleotide sequence ID" value="NZ_RPDH01000002.1"/>
</dbReference>
<evidence type="ECO:0000256" key="5">
    <source>
        <dbReference type="SAM" id="SignalP"/>
    </source>
</evidence>
<dbReference type="SUPFAM" id="SSF48371">
    <property type="entry name" value="ARM repeat"/>
    <property type="match status" value="1"/>
</dbReference>
<dbReference type="GO" id="GO:0009055">
    <property type="term" value="F:electron transfer activity"/>
    <property type="evidence" value="ECO:0007669"/>
    <property type="project" value="InterPro"/>
</dbReference>
<evidence type="ECO:0000256" key="4">
    <source>
        <dbReference type="PROSITE-ProRule" id="PRU00433"/>
    </source>
</evidence>
<dbReference type="OrthoDB" id="9808161at2"/>
<dbReference type="InterPro" id="IPR055557">
    <property type="entry name" value="DUF7133"/>
</dbReference>
<evidence type="ECO:0000313" key="7">
    <source>
        <dbReference type="EMBL" id="RPE08821.1"/>
    </source>
</evidence>
<feature type="signal peptide" evidence="5">
    <location>
        <begin position="1"/>
        <end position="24"/>
    </location>
</feature>
<keyword evidence="8" id="KW-1185">Reference proteome</keyword>
<dbReference type="InterPro" id="IPR036909">
    <property type="entry name" value="Cyt_c-like_dom_sf"/>
</dbReference>
<dbReference type="Proteomes" id="UP000278351">
    <property type="component" value="Unassembled WGS sequence"/>
</dbReference>
<evidence type="ECO:0000256" key="2">
    <source>
        <dbReference type="ARBA" id="ARBA00022723"/>
    </source>
</evidence>
<dbReference type="NCBIfam" id="TIGR02604">
    <property type="entry name" value="Piru_Ver_Nterm"/>
    <property type="match status" value="1"/>
</dbReference>
<dbReference type="Pfam" id="PF00034">
    <property type="entry name" value="Cytochrom_C"/>
    <property type="match status" value="1"/>
</dbReference>
<reference evidence="7 8" key="1">
    <citation type="submission" date="2018-11" db="EMBL/GenBank/DDBJ databases">
        <title>Chitinophaga lutea sp.nov., isolate from arsenic contaminated soil.</title>
        <authorList>
            <person name="Zong Y."/>
        </authorList>
    </citation>
    <scope>NUCLEOTIDE SEQUENCE [LARGE SCALE GENOMIC DNA]</scope>
    <source>
        <strain evidence="7 8">ZY74</strain>
    </source>
</reference>
<feature type="domain" description="Cytochrome c" evidence="6">
    <location>
        <begin position="902"/>
        <end position="1034"/>
    </location>
</feature>
<dbReference type="SUPFAM" id="SSF46626">
    <property type="entry name" value="Cytochrome c"/>
    <property type="match status" value="1"/>
</dbReference>
<proteinExistence type="predicted"/>
<dbReference type="PROSITE" id="PS51007">
    <property type="entry name" value="CYTC"/>
    <property type="match status" value="1"/>
</dbReference>
<dbReference type="PROSITE" id="PS51257">
    <property type="entry name" value="PROKAR_LIPOPROTEIN"/>
    <property type="match status" value="1"/>
</dbReference>
<gene>
    <name evidence="7" type="ORF">EGT74_17485</name>
</gene>
<sequence>MNINKRESLTRWLLCMAVASLAVACNRQSKKHTGGDSTAAASGLPAVENEEVARYMESFKGVGALTDSSEPTPPDSALMHFKYPADLALDLVLSEPQVVQPVEVSFDHRGRLWVVQYHQYPYPQGLKVASVDNFLRVKFDKVPAAPPAGVAGADKISVFEDTDGDGKYDKSTDAIRGLNIATSVLTGRGKIWVLNPPYLLAYPDADYDGVPDGNPEVHLQGFGLEDTHAVANSLRWGPDGWLYGAQGSTTTANVSSLASKNVAFQGQAVWRYNVDTHVFEVFAEGGGNTFNIEFDSKGRLFSGDNGYGRGPNFKQGGYYPKSLGKHGPYTNGYTFGNLPSMKLTGEKKRFTHSLIRYEETSLPDKYQGKMIAVNPLLNYVQLTRFEPSGSTFGNVDEEQILQTDDRWFRPVNVKAGPDGAVYIADWYDSRLSHVDPRDTWHKSSGRIYRLRNKAGSGALPRFDISKFSDQQLIQLLKGDNKWYRQQAQLQFANRKNKAAVPALLPLLNGGNGQWALEALWAINASGGWTPEVARIALSHTDPHVRSWAVRLAGDGGPVAPPVANQLVQLAQAETHPEVRSQLACTAKRLPPQLAVPVIEGLLKSGAADAADTDMPLLTWWAVEAKAETGRDALLAMFKNKSLWTNKTVQQTILERLMQRYVMAGGEANFAAAAALLNQAPDKKLAKPLVAGLSEGLRGRDLIGLSPALTKAIQPYQSDLFGGPLAMGIRQGDAKAVEQAIKVVANPKAEIRERLSYVKMMGEAGQAKAIPALLKTVESASAPASLKQASLQALQYFDEPEIGAKVVAAYPQYRGDEGVRNAAIELVSGREAWANTFLAAIEKTKVINKADVNEQVARKLKLLKDPQIAERVNKLWPNVKLATSGEKNESIAKYLRIIKAGGGDVIKGKVLYQNNCGACHRLFDAGGNIGPDLTGYDRDNLNSMLLNIVDPNADIREGYVIHRIATTDGRTLEGKIVSRNGTAITVQPLAGKNMILPASQVKEMKAQHISMMPERILDRLSEQEVKDIFSYIMKR</sequence>
<organism evidence="7 8">
    <name type="scientific">Chitinophaga lutea</name>
    <dbReference type="NCBI Taxonomy" id="2488634"/>
    <lineage>
        <taxon>Bacteria</taxon>
        <taxon>Pseudomonadati</taxon>
        <taxon>Bacteroidota</taxon>
        <taxon>Chitinophagia</taxon>
        <taxon>Chitinophagales</taxon>
        <taxon>Chitinophagaceae</taxon>
        <taxon>Chitinophaga</taxon>
    </lineage>
</organism>
<dbReference type="InterPro" id="IPR009056">
    <property type="entry name" value="Cyt_c-like_dom"/>
</dbReference>
<dbReference type="NCBIfam" id="TIGR02603">
    <property type="entry name" value="CxxCH_TIGR02603"/>
    <property type="match status" value="1"/>
</dbReference>
<evidence type="ECO:0000256" key="3">
    <source>
        <dbReference type="ARBA" id="ARBA00023004"/>
    </source>
</evidence>
<dbReference type="Gene3D" id="2.120.10.30">
    <property type="entry name" value="TolB, C-terminal domain"/>
    <property type="match status" value="1"/>
</dbReference>
<evidence type="ECO:0000259" key="6">
    <source>
        <dbReference type="PROSITE" id="PS51007"/>
    </source>
</evidence>
<name>A0A3N4PUT5_9BACT</name>
<dbReference type="GO" id="GO:0046872">
    <property type="term" value="F:metal ion binding"/>
    <property type="evidence" value="ECO:0007669"/>
    <property type="project" value="UniProtKB-KW"/>
</dbReference>
<accession>A0A3N4PUT5</accession>
<dbReference type="Gene3D" id="1.25.10.10">
    <property type="entry name" value="Leucine-rich Repeat Variant"/>
    <property type="match status" value="1"/>
</dbReference>
<dbReference type="InterPro" id="IPR013428">
    <property type="entry name" value="Membrane-bound_put_N"/>
</dbReference>
<keyword evidence="3 4" id="KW-0408">Iron</keyword>
<dbReference type="InterPro" id="IPR011989">
    <property type="entry name" value="ARM-like"/>
</dbReference>
<dbReference type="AlphaFoldDB" id="A0A3N4PUT5"/>
<dbReference type="PANTHER" id="PTHR33546">
    <property type="entry name" value="LARGE, MULTIFUNCTIONAL SECRETED PROTEIN-RELATED"/>
    <property type="match status" value="1"/>
</dbReference>
<evidence type="ECO:0000256" key="1">
    <source>
        <dbReference type="ARBA" id="ARBA00022617"/>
    </source>
</evidence>
<feature type="chain" id="PRO_5018080934" evidence="5">
    <location>
        <begin position="25"/>
        <end position="1034"/>
    </location>
</feature>
<dbReference type="GO" id="GO:0020037">
    <property type="term" value="F:heme binding"/>
    <property type="evidence" value="ECO:0007669"/>
    <property type="project" value="InterPro"/>
</dbReference>
<dbReference type="InterPro" id="IPR011041">
    <property type="entry name" value="Quinoprot_gluc/sorb_DH_b-prop"/>
</dbReference>
<dbReference type="Gene3D" id="1.10.760.10">
    <property type="entry name" value="Cytochrome c-like domain"/>
    <property type="match status" value="1"/>
</dbReference>
<comment type="caution">
    <text evidence="7">The sequence shown here is derived from an EMBL/GenBank/DDBJ whole genome shotgun (WGS) entry which is preliminary data.</text>
</comment>
<dbReference type="InterPro" id="IPR016024">
    <property type="entry name" value="ARM-type_fold"/>
</dbReference>
<keyword evidence="5" id="KW-0732">Signal</keyword>
<dbReference type="InterPro" id="IPR011042">
    <property type="entry name" value="6-blade_b-propeller_TolB-like"/>
</dbReference>
<keyword evidence="1 4" id="KW-0349">Heme</keyword>
<evidence type="ECO:0000313" key="8">
    <source>
        <dbReference type="Proteomes" id="UP000278351"/>
    </source>
</evidence>
<protein>
    <submittedName>
        <fullName evidence="7">Dehydrogenase</fullName>
    </submittedName>
</protein>
<dbReference type="InterPro" id="IPR013427">
    <property type="entry name" value="Haem-bd_dom_put"/>
</dbReference>
<dbReference type="Pfam" id="PF23500">
    <property type="entry name" value="DUF7133"/>
    <property type="match status" value="1"/>
</dbReference>
<keyword evidence="2 4" id="KW-0479">Metal-binding</keyword>
<dbReference type="EMBL" id="RPDH01000002">
    <property type="protein sequence ID" value="RPE08821.1"/>
    <property type="molecule type" value="Genomic_DNA"/>
</dbReference>
<dbReference type="SUPFAM" id="SSF50952">
    <property type="entry name" value="Soluble quinoprotein glucose dehydrogenase"/>
    <property type="match status" value="1"/>
</dbReference>
<dbReference type="PANTHER" id="PTHR33546:SF1">
    <property type="entry name" value="LARGE, MULTIFUNCTIONAL SECRETED PROTEIN"/>
    <property type="match status" value="1"/>
</dbReference>